<organism evidence="1">
    <name type="scientific">Aphanomyces invadans</name>
    <dbReference type="NCBI Taxonomy" id="157072"/>
    <lineage>
        <taxon>Eukaryota</taxon>
        <taxon>Sar</taxon>
        <taxon>Stramenopiles</taxon>
        <taxon>Oomycota</taxon>
        <taxon>Saprolegniomycetes</taxon>
        <taxon>Saprolegniales</taxon>
        <taxon>Verrucalvaceae</taxon>
        <taxon>Aphanomyces</taxon>
    </lineage>
</organism>
<reference evidence="1" key="1">
    <citation type="submission" date="2013-12" db="EMBL/GenBank/DDBJ databases">
        <title>The Genome Sequence of Aphanomyces invadans NJM9701.</title>
        <authorList>
            <consortium name="The Broad Institute Genomics Platform"/>
            <person name="Russ C."/>
            <person name="Tyler B."/>
            <person name="van West P."/>
            <person name="Dieguez-Uribeondo J."/>
            <person name="Young S.K."/>
            <person name="Zeng Q."/>
            <person name="Gargeya S."/>
            <person name="Fitzgerald M."/>
            <person name="Abouelleil A."/>
            <person name="Alvarado L."/>
            <person name="Chapman S.B."/>
            <person name="Gainer-Dewar J."/>
            <person name="Goldberg J."/>
            <person name="Griggs A."/>
            <person name="Gujja S."/>
            <person name="Hansen M."/>
            <person name="Howarth C."/>
            <person name="Imamovic A."/>
            <person name="Ireland A."/>
            <person name="Larimer J."/>
            <person name="McCowan C."/>
            <person name="Murphy C."/>
            <person name="Pearson M."/>
            <person name="Poon T.W."/>
            <person name="Priest M."/>
            <person name="Roberts A."/>
            <person name="Saif S."/>
            <person name="Shea T."/>
            <person name="Sykes S."/>
            <person name="Wortman J."/>
            <person name="Nusbaum C."/>
            <person name="Birren B."/>
        </authorList>
    </citation>
    <scope>NUCLEOTIDE SEQUENCE [LARGE SCALE GENOMIC DNA]</scope>
    <source>
        <strain evidence="1">NJM9701</strain>
    </source>
</reference>
<sequence>MGGVFAWARLHKLNADREAVAIDKLLTVQRHDADEVVVVHAKTPRHFSVLEHAIVGRALGHHRVRAGLVGNRARLQQHYSDLVDGQVDGFPLDLGRLATQPEGVLGRRGHGQLGLGQILCEKLKLRRDVYHRRSCGGMVVG</sequence>
<accession>A0A024TUU7</accession>
<evidence type="ECO:0000313" key="1">
    <source>
        <dbReference type="EMBL" id="ETV97759.1"/>
    </source>
</evidence>
<dbReference type="VEuPathDB" id="FungiDB:H310_09119"/>
<gene>
    <name evidence="1" type="ORF">H310_09119</name>
</gene>
<dbReference type="AlphaFoldDB" id="A0A024TUU7"/>
<name>A0A024TUU7_9STRA</name>
<dbReference type="GeneID" id="20086169"/>
<dbReference type="RefSeq" id="XP_008873320.1">
    <property type="nucleotide sequence ID" value="XM_008875098.1"/>
</dbReference>
<protein>
    <submittedName>
        <fullName evidence="1">Uncharacterized protein</fullName>
    </submittedName>
</protein>
<proteinExistence type="predicted"/>
<dbReference type="EMBL" id="KI913971">
    <property type="protein sequence ID" value="ETV97759.1"/>
    <property type="molecule type" value="Genomic_DNA"/>
</dbReference>